<dbReference type="SUPFAM" id="SSF52540">
    <property type="entry name" value="P-loop containing nucleoside triphosphate hydrolases"/>
    <property type="match status" value="1"/>
</dbReference>
<dbReference type="GO" id="GO:0005524">
    <property type="term" value="F:ATP binding"/>
    <property type="evidence" value="ECO:0007669"/>
    <property type="project" value="UniProtKB-UniRule"/>
</dbReference>
<dbReference type="EC" id="2.5.1.75" evidence="10"/>
<dbReference type="InterPro" id="IPR018022">
    <property type="entry name" value="IPT"/>
</dbReference>
<evidence type="ECO:0000256" key="12">
    <source>
        <dbReference type="RuleBase" id="RU003784"/>
    </source>
</evidence>
<evidence type="ECO:0000256" key="13">
    <source>
        <dbReference type="RuleBase" id="RU003785"/>
    </source>
</evidence>
<dbReference type="Gene3D" id="3.40.50.300">
    <property type="entry name" value="P-loop containing nucleotide triphosphate hydrolases"/>
    <property type="match status" value="1"/>
</dbReference>
<protein>
    <recommendedName>
        <fullName evidence="10">tRNA dimethylallyltransferase</fullName>
        <ecNumber evidence="10">2.5.1.75</ecNumber>
    </recommendedName>
    <alternativeName>
        <fullName evidence="10">Dimethylallyl diphosphate:tRNA dimethylallyltransferase</fullName>
        <shortName evidence="10">DMAPP:tRNA dimethylallyltransferase</shortName>
        <shortName evidence="10">DMATase</shortName>
    </alternativeName>
    <alternativeName>
        <fullName evidence="10">Isopentenyl-diphosphate:tRNA isopentenyltransferase</fullName>
        <shortName evidence="10">IPP transferase</shortName>
        <shortName evidence="10">IPPT</shortName>
        <shortName evidence="10">IPTase</shortName>
    </alternativeName>
</protein>
<evidence type="ECO:0000256" key="11">
    <source>
        <dbReference type="RuleBase" id="RU003783"/>
    </source>
</evidence>
<accession>K1XZJ6</accession>
<evidence type="ECO:0000256" key="2">
    <source>
        <dbReference type="ARBA" id="ARBA00003213"/>
    </source>
</evidence>
<evidence type="ECO:0000256" key="10">
    <source>
        <dbReference type="HAMAP-Rule" id="MF_00185"/>
    </source>
</evidence>
<keyword evidence="4 10" id="KW-0808">Transferase</keyword>
<evidence type="ECO:0000313" key="14">
    <source>
        <dbReference type="EMBL" id="EKD30396.1"/>
    </source>
</evidence>
<dbReference type="EMBL" id="AMFJ01034069">
    <property type="protein sequence ID" value="EKD30396.1"/>
    <property type="molecule type" value="Genomic_DNA"/>
</dbReference>
<keyword evidence="5 10" id="KW-0819">tRNA processing</keyword>
<keyword evidence="8 10" id="KW-0460">Magnesium</keyword>
<dbReference type="HAMAP" id="MF_00185">
    <property type="entry name" value="IPP_trans"/>
    <property type="match status" value="1"/>
</dbReference>
<evidence type="ECO:0000256" key="5">
    <source>
        <dbReference type="ARBA" id="ARBA00022694"/>
    </source>
</evidence>
<evidence type="ECO:0000256" key="3">
    <source>
        <dbReference type="ARBA" id="ARBA00005842"/>
    </source>
</evidence>
<comment type="cofactor">
    <cofactor evidence="1 10">
        <name>Mg(2+)</name>
        <dbReference type="ChEBI" id="CHEBI:18420"/>
    </cofactor>
</comment>
<comment type="subunit">
    <text evidence="10">Monomer.</text>
</comment>
<feature type="binding site" evidence="10">
    <location>
        <begin position="115"/>
        <end position="122"/>
    </location>
    <ligand>
        <name>ATP</name>
        <dbReference type="ChEBI" id="CHEBI:30616"/>
    </ligand>
</feature>
<evidence type="ECO:0000256" key="1">
    <source>
        <dbReference type="ARBA" id="ARBA00001946"/>
    </source>
</evidence>
<gene>
    <name evidence="10" type="primary">miaA</name>
    <name evidence="14" type="ORF">ACD_78C00069G0005</name>
</gene>
<comment type="caution">
    <text evidence="10">Lacks conserved residue(s) required for the propagation of feature annotation.</text>
</comment>
<keyword evidence="7 10" id="KW-0067">ATP-binding</keyword>
<dbReference type="InterPro" id="IPR039657">
    <property type="entry name" value="Dimethylallyltransferase"/>
</dbReference>
<proteinExistence type="inferred from homology"/>
<comment type="catalytic activity">
    <reaction evidence="9 10 11">
        <text>adenosine(37) in tRNA + dimethylallyl diphosphate = N(6)-dimethylallyladenosine(37) in tRNA + diphosphate</text>
        <dbReference type="Rhea" id="RHEA:26482"/>
        <dbReference type="Rhea" id="RHEA-COMP:10162"/>
        <dbReference type="Rhea" id="RHEA-COMP:10375"/>
        <dbReference type="ChEBI" id="CHEBI:33019"/>
        <dbReference type="ChEBI" id="CHEBI:57623"/>
        <dbReference type="ChEBI" id="CHEBI:74411"/>
        <dbReference type="ChEBI" id="CHEBI:74415"/>
        <dbReference type="EC" id="2.5.1.75"/>
    </reaction>
</comment>
<feature type="region of interest" description="Interaction with substrate tRNA" evidence="10">
    <location>
        <begin position="140"/>
        <end position="143"/>
    </location>
</feature>
<dbReference type="AlphaFoldDB" id="K1XZJ6"/>
<dbReference type="InterPro" id="IPR027417">
    <property type="entry name" value="P-loop_NTPase"/>
</dbReference>
<evidence type="ECO:0000256" key="7">
    <source>
        <dbReference type="ARBA" id="ARBA00022840"/>
    </source>
</evidence>
<dbReference type="GO" id="GO:0052381">
    <property type="term" value="F:tRNA dimethylallyltransferase activity"/>
    <property type="evidence" value="ECO:0007669"/>
    <property type="project" value="UniProtKB-UniRule"/>
</dbReference>
<feature type="site" description="Interaction with substrate tRNA" evidence="10">
    <location>
        <position position="229"/>
    </location>
</feature>
<evidence type="ECO:0000256" key="8">
    <source>
        <dbReference type="ARBA" id="ARBA00022842"/>
    </source>
</evidence>
<evidence type="ECO:0000256" key="4">
    <source>
        <dbReference type="ARBA" id="ARBA00022679"/>
    </source>
</evidence>
<sequence length="390" mass="45614">MSSTRIASPARSKAKPLAFYPASRDTSRSILSRLCVKWCPRLESNQCLSLRSALFYPLNYGDECTIAFLSKIHTIDPEKTPVLYEKYKKMQIIFNKVEKFLETPSILPKIIIIYGPTACGKTALSISIAKYLGTEIISADSRQIYRHMDVGTGKITREQIQWIPHHMLDIRNPDEEYSVGEYQKETFEIIQDMHSRKKVPILCGGTGLYLDSVAFHFDIPPMKPDWEYREKLDKIRCEKDNEYLWKMLHDLDREYAETIHPNSHHAVIRALEVLEKTGKSKSELRVKKDPLFDILFLTPYDGDRAKLYERINARIEEMFENGLMDEVKSILEKWYNSDCKGLTTIGYKEVIEYFDGKCTLNECKAKIQQGNRNYAKRQLTWFRKYEEWNN</sequence>
<name>K1XZJ6_9BACT</name>
<comment type="function">
    <text evidence="2 10 12">Catalyzes the transfer of a dimethylallyl group onto the adenine at position 37 in tRNAs that read codons beginning with uridine, leading to the formation of N6-(dimethylallyl)adenosine (i(6)A).</text>
</comment>
<comment type="caution">
    <text evidence="14">The sequence shown here is derived from an EMBL/GenBank/DDBJ whole genome shotgun (WGS) entry which is preliminary data.</text>
</comment>
<dbReference type="NCBIfam" id="TIGR00174">
    <property type="entry name" value="miaA"/>
    <property type="match status" value="1"/>
</dbReference>
<evidence type="ECO:0000256" key="9">
    <source>
        <dbReference type="ARBA" id="ARBA00049563"/>
    </source>
</evidence>
<evidence type="ECO:0000256" key="6">
    <source>
        <dbReference type="ARBA" id="ARBA00022741"/>
    </source>
</evidence>
<feature type="site" description="Interaction with substrate tRNA" evidence="10">
    <location>
        <position position="206"/>
    </location>
</feature>
<dbReference type="Gene3D" id="1.10.20.140">
    <property type="match status" value="1"/>
</dbReference>
<dbReference type="PANTHER" id="PTHR11088">
    <property type="entry name" value="TRNA DIMETHYLALLYLTRANSFERASE"/>
    <property type="match status" value="1"/>
</dbReference>
<comment type="similarity">
    <text evidence="3 10 13">Belongs to the IPP transferase family.</text>
</comment>
<reference evidence="14" key="1">
    <citation type="journal article" date="2012" name="Science">
        <title>Fermentation, hydrogen, and sulfur metabolism in multiple uncultivated bacterial phyla.</title>
        <authorList>
            <person name="Wrighton K.C."/>
            <person name="Thomas B.C."/>
            <person name="Sharon I."/>
            <person name="Miller C.S."/>
            <person name="Castelle C.J."/>
            <person name="VerBerkmoes N.C."/>
            <person name="Wilkins M.J."/>
            <person name="Hettich R.L."/>
            <person name="Lipton M.S."/>
            <person name="Williams K.H."/>
            <person name="Long P.E."/>
            <person name="Banfield J.F."/>
        </authorList>
    </citation>
    <scope>NUCLEOTIDE SEQUENCE [LARGE SCALE GENOMIC DNA]</scope>
</reference>
<dbReference type="PANTHER" id="PTHR11088:SF60">
    <property type="entry name" value="TRNA DIMETHYLALLYLTRANSFERASE"/>
    <property type="match status" value="1"/>
</dbReference>
<dbReference type="Pfam" id="PF01715">
    <property type="entry name" value="IPPT"/>
    <property type="match status" value="1"/>
</dbReference>
<dbReference type="GO" id="GO:0006400">
    <property type="term" value="P:tRNA modification"/>
    <property type="evidence" value="ECO:0007669"/>
    <property type="project" value="TreeGrafter"/>
</dbReference>
<keyword evidence="6 10" id="KW-0547">Nucleotide-binding</keyword>
<feature type="binding site" evidence="10">
    <location>
        <begin position="117"/>
        <end position="122"/>
    </location>
    <ligand>
        <name>substrate</name>
    </ligand>
</feature>
<organism evidence="14">
    <name type="scientific">uncultured bacterium</name>
    <name type="common">gcode 4</name>
    <dbReference type="NCBI Taxonomy" id="1234023"/>
    <lineage>
        <taxon>Bacteria</taxon>
        <taxon>environmental samples</taxon>
    </lineage>
</organism>